<accession>A0A5K8A148</accession>
<dbReference type="InterPro" id="IPR036390">
    <property type="entry name" value="WH_DNA-bd_sf"/>
</dbReference>
<sequence>MQTPPTPKQQTLLDYLRRTIDTQGQIPSLRQAATDLGISHTAVVQRLKSLENKGYIKREGRYSRTVYLLNRDQETAGVHRWRELPIIGQITAGLPMYAQQAWDGTVVVDGAVFTGDNLFVLRVRGDSMRDVGILDGDLTICQPRQYAENGEIVVALVHNEEATVKRFFLHADHIELHPENPAYPVLRYGFDEVLIQGKVVGLQRGSNSALWEPHSGTSAKRTAPGKH</sequence>
<comment type="subunit">
    <text evidence="12">Homodimer.</text>
</comment>
<dbReference type="InterPro" id="IPR015927">
    <property type="entry name" value="Peptidase_S24_S26A/B/C"/>
</dbReference>
<dbReference type="Proteomes" id="UP000425960">
    <property type="component" value="Chromosome"/>
</dbReference>
<evidence type="ECO:0000256" key="6">
    <source>
        <dbReference type="ARBA" id="ARBA00022813"/>
    </source>
</evidence>
<evidence type="ECO:0000256" key="7">
    <source>
        <dbReference type="ARBA" id="ARBA00023015"/>
    </source>
</evidence>
<dbReference type="RefSeq" id="WP_155325621.1">
    <property type="nucleotide sequence ID" value="NZ_AP021876.1"/>
</dbReference>
<dbReference type="InterPro" id="IPR036388">
    <property type="entry name" value="WH-like_DNA-bd_sf"/>
</dbReference>
<protein>
    <recommendedName>
        <fullName evidence="12">LexA repressor</fullName>
        <ecNumber evidence="12">3.4.21.88</ecNumber>
    </recommendedName>
</protein>
<dbReference type="PANTHER" id="PTHR33516:SF2">
    <property type="entry name" value="LEXA REPRESSOR-RELATED"/>
    <property type="match status" value="1"/>
</dbReference>
<feature type="active site" description="For autocatalytic cleavage activity" evidence="12">
    <location>
        <position position="127"/>
    </location>
</feature>
<evidence type="ECO:0000256" key="5">
    <source>
        <dbReference type="ARBA" id="ARBA00022801"/>
    </source>
</evidence>
<keyword evidence="10 12" id="KW-0234">DNA repair</keyword>
<dbReference type="InterPro" id="IPR050077">
    <property type="entry name" value="LexA_repressor"/>
</dbReference>
<keyword evidence="2 12" id="KW-0678">Repressor</keyword>
<evidence type="ECO:0000256" key="11">
    <source>
        <dbReference type="ARBA" id="ARBA00023236"/>
    </source>
</evidence>
<dbReference type="InterPro" id="IPR036286">
    <property type="entry name" value="LexA/Signal_pep-like_sf"/>
</dbReference>
<dbReference type="SUPFAM" id="SSF46785">
    <property type="entry name" value="Winged helix' DNA-binding domain"/>
    <property type="match status" value="1"/>
</dbReference>
<dbReference type="Pfam" id="PF00717">
    <property type="entry name" value="Peptidase_S24"/>
    <property type="match status" value="1"/>
</dbReference>
<dbReference type="GO" id="GO:0003677">
    <property type="term" value="F:DNA binding"/>
    <property type="evidence" value="ECO:0007669"/>
    <property type="project" value="UniProtKB-UniRule"/>
</dbReference>
<keyword evidence="3 12" id="KW-0235">DNA replication</keyword>
<evidence type="ECO:0000256" key="8">
    <source>
        <dbReference type="ARBA" id="ARBA00023125"/>
    </source>
</evidence>
<feature type="region of interest" description="Disordered" evidence="14">
    <location>
        <begin position="208"/>
        <end position="227"/>
    </location>
</feature>
<evidence type="ECO:0000256" key="12">
    <source>
        <dbReference type="HAMAP-Rule" id="MF_00015"/>
    </source>
</evidence>
<evidence type="ECO:0000256" key="13">
    <source>
        <dbReference type="RuleBase" id="RU003991"/>
    </source>
</evidence>
<evidence type="ECO:0000256" key="1">
    <source>
        <dbReference type="ARBA" id="ARBA00007484"/>
    </source>
</evidence>
<dbReference type="InterPro" id="IPR006200">
    <property type="entry name" value="LexA"/>
</dbReference>
<keyword evidence="4 12" id="KW-0227">DNA damage</keyword>
<feature type="active site" description="For autocatalytic cleavage activity" evidence="12">
    <location>
        <position position="165"/>
    </location>
</feature>
<dbReference type="GO" id="GO:0006508">
    <property type="term" value="P:proteolysis"/>
    <property type="evidence" value="ECO:0007669"/>
    <property type="project" value="InterPro"/>
</dbReference>
<keyword evidence="8 12" id="KW-0238">DNA-binding</keyword>
<feature type="compositionally biased region" description="Polar residues" evidence="14">
    <location>
        <begin position="208"/>
        <end position="220"/>
    </location>
</feature>
<evidence type="ECO:0000256" key="9">
    <source>
        <dbReference type="ARBA" id="ARBA00023163"/>
    </source>
</evidence>
<evidence type="ECO:0000313" key="17">
    <source>
        <dbReference type="EMBL" id="BBO86289.1"/>
    </source>
</evidence>
<evidence type="ECO:0000259" key="16">
    <source>
        <dbReference type="Pfam" id="PF01726"/>
    </source>
</evidence>
<comment type="catalytic activity">
    <reaction evidence="12">
        <text>Hydrolysis of Ala-|-Gly bond in repressor LexA.</text>
        <dbReference type="EC" id="3.4.21.88"/>
    </reaction>
</comment>
<evidence type="ECO:0000259" key="15">
    <source>
        <dbReference type="Pfam" id="PF00717"/>
    </source>
</evidence>
<dbReference type="InterPro" id="IPR006199">
    <property type="entry name" value="LexA_DNA-bd_dom"/>
</dbReference>
<evidence type="ECO:0000256" key="14">
    <source>
        <dbReference type="SAM" id="MobiDB-lite"/>
    </source>
</evidence>
<dbReference type="SUPFAM" id="SSF51306">
    <property type="entry name" value="LexA/Signal peptidase"/>
    <property type="match status" value="1"/>
</dbReference>
<comment type="function">
    <text evidence="12">Represses a number of genes involved in the response to DNA damage (SOS response), including recA and lexA. In the presence of single-stranded DNA, RecA interacts with LexA causing an autocatalytic cleavage which disrupts the DNA-binding part of LexA, leading to derepression of the SOS regulon and eventually DNA repair.</text>
</comment>
<dbReference type="EMBL" id="AP021876">
    <property type="protein sequence ID" value="BBO86289.1"/>
    <property type="molecule type" value="Genomic_DNA"/>
</dbReference>
<name>A0A5K8A148_9BACT</name>
<dbReference type="GO" id="GO:0006281">
    <property type="term" value="P:DNA repair"/>
    <property type="evidence" value="ECO:0007669"/>
    <property type="project" value="UniProtKB-UniRule"/>
</dbReference>
<dbReference type="EC" id="3.4.21.88" evidence="12"/>
<gene>
    <name evidence="12 17" type="primary">lexA</name>
    <name evidence="17" type="ORF">DSCO28_68550</name>
</gene>
<dbReference type="PRINTS" id="PR00726">
    <property type="entry name" value="LEXASERPTASE"/>
</dbReference>
<comment type="similarity">
    <text evidence="1 12 13">Belongs to the peptidase S24 family.</text>
</comment>
<dbReference type="CDD" id="cd06529">
    <property type="entry name" value="S24_LexA-like"/>
    <property type="match status" value="1"/>
</dbReference>
<dbReference type="InterPro" id="IPR006197">
    <property type="entry name" value="Peptidase_S24_LexA"/>
</dbReference>
<evidence type="ECO:0000256" key="10">
    <source>
        <dbReference type="ARBA" id="ARBA00023204"/>
    </source>
</evidence>
<feature type="domain" description="LexA repressor DNA-binding" evidence="16">
    <location>
        <begin position="6"/>
        <end position="65"/>
    </location>
</feature>
<keyword evidence="9 12" id="KW-0804">Transcription</keyword>
<keyword evidence="6 12" id="KW-0068">Autocatalytic cleavage</keyword>
<dbReference type="Gene3D" id="2.10.109.10">
    <property type="entry name" value="Umud Fragment, subunit A"/>
    <property type="match status" value="1"/>
</dbReference>
<organism evidence="17 18">
    <name type="scientific">Desulfosarcina ovata subsp. sediminis</name>
    <dbReference type="NCBI Taxonomy" id="885957"/>
    <lineage>
        <taxon>Bacteria</taxon>
        <taxon>Pseudomonadati</taxon>
        <taxon>Thermodesulfobacteriota</taxon>
        <taxon>Desulfobacteria</taxon>
        <taxon>Desulfobacterales</taxon>
        <taxon>Desulfosarcinaceae</taxon>
        <taxon>Desulfosarcina</taxon>
    </lineage>
</organism>
<keyword evidence="7 12" id="KW-0805">Transcription regulation</keyword>
<dbReference type="GO" id="GO:0004252">
    <property type="term" value="F:serine-type endopeptidase activity"/>
    <property type="evidence" value="ECO:0007669"/>
    <property type="project" value="UniProtKB-UniRule"/>
</dbReference>
<keyword evidence="11 12" id="KW-0742">SOS response</keyword>
<dbReference type="NCBIfam" id="TIGR00498">
    <property type="entry name" value="lexA"/>
    <property type="match status" value="1"/>
</dbReference>
<dbReference type="GO" id="GO:0006260">
    <property type="term" value="P:DNA replication"/>
    <property type="evidence" value="ECO:0007669"/>
    <property type="project" value="UniProtKB-UniRule"/>
</dbReference>
<keyword evidence="5 12" id="KW-0378">Hydrolase</keyword>
<dbReference type="GO" id="GO:0009432">
    <property type="term" value="P:SOS response"/>
    <property type="evidence" value="ECO:0007669"/>
    <property type="project" value="UniProtKB-UniRule"/>
</dbReference>
<evidence type="ECO:0000256" key="4">
    <source>
        <dbReference type="ARBA" id="ARBA00022763"/>
    </source>
</evidence>
<dbReference type="AlphaFoldDB" id="A0A5K8A148"/>
<dbReference type="GO" id="GO:0045892">
    <property type="term" value="P:negative regulation of DNA-templated transcription"/>
    <property type="evidence" value="ECO:0007669"/>
    <property type="project" value="UniProtKB-UniRule"/>
</dbReference>
<dbReference type="FunFam" id="2.10.109.10:FF:000001">
    <property type="entry name" value="LexA repressor"/>
    <property type="match status" value="1"/>
</dbReference>
<dbReference type="KEGG" id="dov:DSCO28_68550"/>
<evidence type="ECO:0000256" key="2">
    <source>
        <dbReference type="ARBA" id="ARBA00022491"/>
    </source>
</evidence>
<dbReference type="Gene3D" id="1.10.10.10">
    <property type="entry name" value="Winged helix-like DNA-binding domain superfamily/Winged helix DNA-binding domain"/>
    <property type="match status" value="1"/>
</dbReference>
<feature type="site" description="Cleavage; by autolysis" evidence="12">
    <location>
        <begin position="92"/>
        <end position="93"/>
    </location>
</feature>
<dbReference type="Pfam" id="PF01726">
    <property type="entry name" value="LexA_DNA_bind"/>
    <property type="match status" value="1"/>
</dbReference>
<dbReference type="HAMAP" id="MF_00015">
    <property type="entry name" value="LexA"/>
    <property type="match status" value="1"/>
</dbReference>
<dbReference type="InterPro" id="IPR039418">
    <property type="entry name" value="LexA-like"/>
</dbReference>
<evidence type="ECO:0000313" key="18">
    <source>
        <dbReference type="Proteomes" id="UP000425960"/>
    </source>
</evidence>
<comment type="caution">
    <text evidence="12">Lacks conserved residue(s) required for the propagation of feature annotation.</text>
</comment>
<dbReference type="PANTHER" id="PTHR33516">
    <property type="entry name" value="LEXA REPRESSOR"/>
    <property type="match status" value="1"/>
</dbReference>
<reference evidence="17 18" key="1">
    <citation type="submission" date="2019-11" db="EMBL/GenBank/DDBJ databases">
        <title>Comparative genomics of hydrocarbon-degrading Desulfosarcina strains.</title>
        <authorList>
            <person name="Watanabe M."/>
            <person name="Kojima H."/>
            <person name="Fukui M."/>
        </authorList>
    </citation>
    <scope>NUCLEOTIDE SEQUENCE [LARGE SCALE GENOMIC DNA]</scope>
    <source>
        <strain evidence="17 18">28bB2T</strain>
    </source>
</reference>
<evidence type="ECO:0000256" key="3">
    <source>
        <dbReference type="ARBA" id="ARBA00022705"/>
    </source>
</evidence>
<proteinExistence type="inferred from homology"/>
<feature type="domain" description="Peptidase S24/S26A/S26B/S26C" evidence="15">
    <location>
        <begin position="85"/>
        <end position="200"/>
    </location>
</feature>